<reference evidence="2" key="2">
    <citation type="submission" date="2021-01" db="UniProtKB">
        <authorList>
            <consortium name="EnsemblPlants"/>
        </authorList>
    </citation>
    <scope>IDENTIFICATION</scope>
</reference>
<evidence type="ECO:0000313" key="3">
    <source>
        <dbReference type="Proteomes" id="UP000594261"/>
    </source>
</evidence>
<dbReference type="OMA" id="PPPGYVW"/>
<dbReference type="RefSeq" id="XP_030944356.1">
    <property type="nucleotide sequence ID" value="XM_031088496.1"/>
</dbReference>
<gene>
    <name evidence="2" type="primary">LOC115968951</name>
</gene>
<evidence type="ECO:0000313" key="2">
    <source>
        <dbReference type="EnsemblPlants" id="QL11p050200:mrna"/>
    </source>
</evidence>
<dbReference type="Gramene" id="QL11p050200:mrna">
    <property type="protein sequence ID" value="QL11p050200:mrna"/>
    <property type="gene ID" value="QL11p050200"/>
</dbReference>
<feature type="compositionally biased region" description="Basic residues" evidence="1">
    <location>
        <begin position="40"/>
        <end position="58"/>
    </location>
</feature>
<dbReference type="PANTHER" id="PTHR34660">
    <property type="entry name" value="MYB-LIKE PROTEIN X"/>
    <property type="match status" value="1"/>
</dbReference>
<sequence length="323" mass="37611">MSRCIPFPPPGYVWNGEGGEALIELIKLNRERVEAEKERKKEKRRRKKEKRRRKKEEKRRREDGEVGQEMQNQQTRNKDGSKKRSWKKGENEKGRKYEARGLETSSLTEELEQPTISDCIYDSSDNSNNIKRKRVKCSPNASHNHESHFNFQLQKHKDQAALSSKPACSTPTCTDTLVQQEFEMDPRPRKDKFCSTFGLPTTAQEMASGTTREMCLSPFPTEVVSDEKAETAPALSLSESCSLQMESQYRVLIVNWVPPPLQNEHPKFDDQEWLFQRRQPRSDTIQKTNTCSYYFCHGSCILYPYAHYLPEVDIYALPYKVLF</sequence>
<reference evidence="2 3" key="1">
    <citation type="journal article" date="2016" name="G3 (Bethesda)">
        <title>First Draft Assembly and Annotation of the Genome of a California Endemic Oak Quercus lobata Nee (Fagaceae).</title>
        <authorList>
            <person name="Sork V.L."/>
            <person name="Fitz-Gibbon S.T."/>
            <person name="Puiu D."/>
            <person name="Crepeau M."/>
            <person name="Gugger P.F."/>
            <person name="Sherman R."/>
            <person name="Stevens K."/>
            <person name="Langley C.H."/>
            <person name="Pellegrini M."/>
            <person name="Salzberg S.L."/>
        </authorList>
    </citation>
    <scope>NUCLEOTIDE SEQUENCE [LARGE SCALE GENOMIC DNA]</scope>
    <source>
        <strain evidence="2 3">cv. SW786</strain>
    </source>
</reference>
<dbReference type="FunCoup" id="A0A7N2MYI8">
    <property type="interactions" value="372"/>
</dbReference>
<dbReference type="AlphaFoldDB" id="A0A7N2MYI8"/>
<dbReference type="KEGG" id="qlo:115968951"/>
<dbReference type="OrthoDB" id="778084at2759"/>
<name>A0A7N2MYI8_QUELO</name>
<organism evidence="2 3">
    <name type="scientific">Quercus lobata</name>
    <name type="common">Valley oak</name>
    <dbReference type="NCBI Taxonomy" id="97700"/>
    <lineage>
        <taxon>Eukaryota</taxon>
        <taxon>Viridiplantae</taxon>
        <taxon>Streptophyta</taxon>
        <taxon>Embryophyta</taxon>
        <taxon>Tracheophyta</taxon>
        <taxon>Spermatophyta</taxon>
        <taxon>Magnoliopsida</taxon>
        <taxon>eudicotyledons</taxon>
        <taxon>Gunneridae</taxon>
        <taxon>Pentapetalae</taxon>
        <taxon>rosids</taxon>
        <taxon>fabids</taxon>
        <taxon>Fagales</taxon>
        <taxon>Fagaceae</taxon>
        <taxon>Quercus</taxon>
    </lineage>
</organism>
<feature type="compositionally biased region" description="Basic and acidic residues" evidence="1">
    <location>
        <begin position="76"/>
        <end position="101"/>
    </location>
</feature>
<dbReference type="PANTHER" id="PTHR34660:SF7">
    <property type="entry name" value="DNA LIGASE-LIKE PROTEIN"/>
    <property type="match status" value="1"/>
</dbReference>
<dbReference type="EnsemblPlants" id="QL11p050200:mrna">
    <property type="protein sequence ID" value="QL11p050200:mrna"/>
    <property type="gene ID" value="QL11p050200"/>
</dbReference>
<dbReference type="GeneID" id="115968951"/>
<evidence type="ECO:0000256" key="1">
    <source>
        <dbReference type="SAM" id="MobiDB-lite"/>
    </source>
</evidence>
<proteinExistence type="predicted"/>
<dbReference type="EMBL" id="LRBV02000011">
    <property type="status" value="NOT_ANNOTATED_CDS"/>
    <property type="molecule type" value="Genomic_DNA"/>
</dbReference>
<protein>
    <submittedName>
        <fullName evidence="2">Uncharacterized protein</fullName>
    </submittedName>
</protein>
<accession>A0A7N2MYI8</accession>
<feature type="region of interest" description="Disordered" evidence="1">
    <location>
        <begin position="28"/>
        <end position="109"/>
    </location>
</feature>
<dbReference type="InParanoid" id="A0A7N2MYI8"/>
<keyword evidence="3" id="KW-1185">Reference proteome</keyword>
<feature type="compositionally biased region" description="Basic and acidic residues" evidence="1">
    <location>
        <begin position="28"/>
        <end position="39"/>
    </location>
</feature>
<dbReference type="Proteomes" id="UP000594261">
    <property type="component" value="Chromosome 11"/>
</dbReference>